<proteinExistence type="predicted"/>
<dbReference type="GO" id="GO:0046872">
    <property type="term" value="F:metal ion binding"/>
    <property type="evidence" value="ECO:0007669"/>
    <property type="project" value="UniProtKB-KW"/>
</dbReference>
<sequence length="183" mass="20426">MPQGTLQVLLISAKGLENTDCIKGMDPYVVLICRSQEQRSSVASGQGSEPKWNENFIFTITEGVTELILKIMDKDPIAHDFVGEATVPLKPLFLGGNIPPTAYRVVKEEKYKGEIKVALTFTPAQFVFVIAHCRVAEAVDTRQRRKASEDGKSMKQLVKYVVLEMALFGDCWPSEGLWLWSGF</sequence>
<dbReference type="STRING" id="3983.A0A2C9WKM9"/>
<gene>
    <name evidence="4" type="ORF">MANES_01G064500</name>
</gene>
<dbReference type="SUPFAM" id="SSF49562">
    <property type="entry name" value="C2 domain (Calcium/lipid-binding domain, CaLB)"/>
    <property type="match status" value="1"/>
</dbReference>
<evidence type="ECO:0000256" key="1">
    <source>
        <dbReference type="ARBA" id="ARBA00022723"/>
    </source>
</evidence>
<keyword evidence="1" id="KW-0479">Metal-binding</keyword>
<name>A0A2C9WKM9_MANES</name>
<protein>
    <recommendedName>
        <fullName evidence="3">C2 domain-containing protein</fullName>
    </recommendedName>
</protein>
<dbReference type="Pfam" id="PF00168">
    <property type="entry name" value="C2"/>
    <property type="match status" value="1"/>
</dbReference>
<evidence type="ECO:0000259" key="3">
    <source>
        <dbReference type="PROSITE" id="PS50004"/>
    </source>
</evidence>
<dbReference type="SMART" id="SM00239">
    <property type="entry name" value="C2"/>
    <property type="match status" value="1"/>
</dbReference>
<feature type="domain" description="C2" evidence="3">
    <location>
        <begin position="1"/>
        <end position="102"/>
    </location>
</feature>
<reference evidence="4" key="1">
    <citation type="submission" date="2016-02" db="EMBL/GenBank/DDBJ databases">
        <title>WGS assembly of Manihot esculenta.</title>
        <authorList>
            <person name="Bredeson J.V."/>
            <person name="Prochnik S.E."/>
            <person name="Lyons J.B."/>
            <person name="Schmutz J."/>
            <person name="Grimwood J."/>
            <person name="Vrebalov J."/>
            <person name="Bart R.S."/>
            <person name="Amuge T."/>
            <person name="Ferguson M.E."/>
            <person name="Green R."/>
            <person name="Putnam N."/>
            <person name="Stites J."/>
            <person name="Rounsley S."/>
            <person name="Rokhsar D.S."/>
        </authorList>
    </citation>
    <scope>NUCLEOTIDE SEQUENCE [LARGE SCALE GENOMIC DNA]</scope>
    <source>
        <tissue evidence="4">Leaf</tissue>
    </source>
</reference>
<evidence type="ECO:0000256" key="2">
    <source>
        <dbReference type="ARBA" id="ARBA00022837"/>
    </source>
</evidence>
<organism evidence="4">
    <name type="scientific">Manihot esculenta</name>
    <name type="common">Cassava</name>
    <name type="synonym">Jatropha manihot</name>
    <dbReference type="NCBI Taxonomy" id="3983"/>
    <lineage>
        <taxon>Eukaryota</taxon>
        <taxon>Viridiplantae</taxon>
        <taxon>Streptophyta</taxon>
        <taxon>Embryophyta</taxon>
        <taxon>Tracheophyta</taxon>
        <taxon>Spermatophyta</taxon>
        <taxon>Magnoliopsida</taxon>
        <taxon>eudicotyledons</taxon>
        <taxon>Gunneridae</taxon>
        <taxon>Pentapetalae</taxon>
        <taxon>rosids</taxon>
        <taxon>fabids</taxon>
        <taxon>Malpighiales</taxon>
        <taxon>Euphorbiaceae</taxon>
        <taxon>Crotonoideae</taxon>
        <taxon>Manihoteae</taxon>
        <taxon>Manihot</taxon>
    </lineage>
</organism>
<dbReference type="AlphaFoldDB" id="A0A2C9WKM9"/>
<dbReference type="InterPro" id="IPR035892">
    <property type="entry name" value="C2_domain_sf"/>
</dbReference>
<dbReference type="PROSITE" id="PS50004">
    <property type="entry name" value="C2"/>
    <property type="match status" value="1"/>
</dbReference>
<dbReference type="InterPro" id="IPR000008">
    <property type="entry name" value="C2_dom"/>
</dbReference>
<dbReference type="PANTHER" id="PTHR46502">
    <property type="entry name" value="C2 DOMAIN-CONTAINING"/>
    <property type="match status" value="1"/>
</dbReference>
<dbReference type="Gene3D" id="2.60.40.150">
    <property type="entry name" value="C2 domain"/>
    <property type="match status" value="1"/>
</dbReference>
<dbReference type="PANTHER" id="PTHR46502:SF2">
    <property type="entry name" value="16 KDA PHLOEM PROTEIN 2"/>
    <property type="match status" value="1"/>
</dbReference>
<evidence type="ECO:0000313" key="4">
    <source>
        <dbReference type="EMBL" id="OAY59845.1"/>
    </source>
</evidence>
<dbReference type="EMBL" id="CM004387">
    <property type="protein sequence ID" value="OAY59845.1"/>
    <property type="molecule type" value="Genomic_DNA"/>
</dbReference>
<accession>A0A2C9WKM9</accession>
<keyword evidence="2" id="KW-0106">Calcium</keyword>